<organism evidence="2 3">
    <name type="scientific">Mucor saturninus</name>
    <dbReference type="NCBI Taxonomy" id="64648"/>
    <lineage>
        <taxon>Eukaryota</taxon>
        <taxon>Fungi</taxon>
        <taxon>Fungi incertae sedis</taxon>
        <taxon>Mucoromycota</taxon>
        <taxon>Mucoromycotina</taxon>
        <taxon>Mucoromycetes</taxon>
        <taxon>Mucorales</taxon>
        <taxon>Mucorineae</taxon>
        <taxon>Mucoraceae</taxon>
        <taxon>Mucor</taxon>
    </lineage>
</organism>
<evidence type="ECO:0000313" key="2">
    <source>
        <dbReference type="EMBL" id="KAG2214358.1"/>
    </source>
</evidence>
<name>A0A8H7VFA6_9FUNG</name>
<gene>
    <name evidence="2" type="ORF">INT47_000914</name>
</gene>
<evidence type="ECO:0000256" key="1">
    <source>
        <dbReference type="SAM" id="MobiDB-lite"/>
    </source>
</evidence>
<dbReference type="Proteomes" id="UP000603453">
    <property type="component" value="Unassembled WGS sequence"/>
</dbReference>
<protein>
    <submittedName>
        <fullName evidence="2">Uncharacterized protein</fullName>
    </submittedName>
</protein>
<sequence length="118" mass="14122">MSNTTEVHFETTPRVYYEHYMTPSYDLYPSLSRQVGNGYIHRPTRPQKQQQTNFMSMNVVSRRTNRMDDPLWQPQPQPLQQETPSWDLYPSVLRHVENFGTDQMRQRLRTMESTISLL</sequence>
<proteinExistence type="predicted"/>
<feature type="region of interest" description="Disordered" evidence="1">
    <location>
        <begin position="67"/>
        <end position="86"/>
    </location>
</feature>
<reference evidence="2" key="1">
    <citation type="submission" date="2020-12" db="EMBL/GenBank/DDBJ databases">
        <title>Metabolic potential, ecology and presence of endohyphal bacteria is reflected in genomic diversity of Mucoromycotina.</title>
        <authorList>
            <person name="Muszewska A."/>
            <person name="Okrasinska A."/>
            <person name="Steczkiewicz K."/>
            <person name="Drgas O."/>
            <person name="Orlowska M."/>
            <person name="Perlinska-Lenart U."/>
            <person name="Aleksandrzak-Piekarczyk T."/>
            <person name="Szatraj K."/>
            <person name="Zielenkiewicz U."/>
            <person name="Pilsyk S."/>
            <person name="Malc E."/>
            <person name="Mieczkowski P."/>
            <person name="Kruszewska J.S."/>
            <person name="Biernat P."/>
            <person name="Pawlowska J."/>
        </authorList>
    </citation>
    <scope>NUCLEOTIDE SEQUENCE</scope>
    <source>
        <strain evidence="2">WA0000017839</strain>
    </source>
</reference>
<dbReference type="AlphaFoldDB" id="A0A8H7VFA6"/>
<dbReference type="OrthoDB" id="2218844at2759"/>
<accession>A0A8H7VFA6</accession>
<evidence type="ECO:0000313" key="3">
    <source>
        <dbReference type="Proteomes" id="UP000603453"/>
    </source>
</evidence>
<dbReference type="EMBL" id="JAEPRD010000001">
    <property type="protein sequence ID" value="KAG2214358.1"/>
    <property type="molecule type" value="Genomic_DNA"/>
</dbReference>
<feature type="compositionally biased region" description="Low complexity" evidence="1">
    <location>
        <begin position="70"/>
        <end position="81"/>
    </location>
</feature>
<comment type="caution">
    <text evidence="2">The sequence shown here is derived from an EMBL/GenBank/DDBJ whole genome shotgun (WGS) entry which is preliminary data.</text>
</comment>
<keyword evidence="3" id="KW-1185">Reference proteome</keyword>